<protein>
    <submittedName>
        <fullName evidence="1">Uncharacterized protein</fullName>
    </submittedName>
</protein>
<accession>A0A6L2LCV3</accession>
<dbReference type="AlphaFoldDB" id="A0A6L2LCV3"/>
<reference evidence="1" key="1">
    <citation type="journal article" date="2019" name="Sci. Rep.">
        <title>Draft genome of Tanacetum cinerariifolium, the natural source of mosquito coil.</title>
        <authorList>
            <person name="Yamashiro T."/>
            <person name="Shiraishi A."/>
            <person name="Satake H."/>
            <person name="Nakayama K."/>
        </authorList>
    </citation>
    <scope>NUCLEOTIDE SEQUENCE</scope>
</reference>
<evidence type="ECO:0000313" key="1">
    <source>
        <dbReference type="EMBL" id="GEU58024.1"/>
    </source>
</evidence>
<comment type="caution">
    <text evidence="1">The sequence shown here is derived from an EMBL/GenBank/DDBJ whole genome shotgun (WGS) entry which is preliminary data.</text>
</comment>
<sequence>MLINGRKGKLVALVEKLKKKQADKVYQGVVSNGKLAKIARKKDIANGMQDQQQFYRLWGIRDVPRGNVQRRRR</sequence>
<gene>
    <name evidence="1" type="ORF">Tci_030002</name>
</gene>
<proteinExistence type="predicted"/>
<dbReference type="EMBL" id="BKCJ010003931">
    <property type="protein sequence ID" value="GEU58024.1"/>
    <property type="molecule type" value="Genomic_DNA"/>
</dbReference>
<organism evidence="1">
    <name type="scientific">Tanacetum cinerariifolium</name>
    <name type="common">Dalmatian daisy</name>
    <name type="synonym">Chrysanthemum cinerariifolium</name>
    <dbReference type="NCBI Taxonomy" id="118510"/>
    <lineage>
        <taxon>Eukaryota</taxon>
        <taxon>Viridiplantae</taxon>
        <taxon>Streptophyta</taxon>
        <taxon>Embryophyta</taxon>
        <taxon>Tracheophyta</taxon>
        <taxon>Spermatophyta</taxon>
        <taxon>Magnoliopsida</taxon>
        <taxon>eudicotyledons</taxon>
        <taxon>Gunneridae</taxon>
        <taxon>Pentapetalae</taxon>
        <taxon>asterids</taxon>
        <taxon>campanulids</taxon>
        <taxon>Asterales</taxon>
        <taxon>Asteraceae</taxon>
        <taxon>Asteroideae</taxon>
        <taxon>Anthemideae</taxon>
        <taxon>Anthemidinae</taxon>
        <taxon>Tanacetum</taxon>
    </lineage>
</organism>
<name>A0A6L2LCV3_TANCI</name>